<dbReference type="SMART" id="SM00484">
    <property type="entry name" value="XPGI"/>
    <property type="match status" value="1"/>
</dbReference>
<gene>
    <name evidence="6" type="ORF">L227DRAFT_535049</name>
</gene>
<dbReference type="CDD" id="cd09906">
    <property type="entry name" value="H3TH_YEN1"/>
    <property type="match status" value="1"/>
</dbReference>
<dbReference type="InterPro" id="IPR037316">
    <property type="entry name" value="Yen1_H3TH"/>
</dbReference>
<feature type="compositionally biased region" description="Acidic residues" evidence="3">
    <location>
        <begin position="752"/>
        <end position="765"/>
    </location>
</feature>
<dbReference type="InterPro" id="IPR006084">
    <property type="entry name" value="XPG/Rad2"/>
</dbReference>
<dbReference type="PANTHER" id="PTHR11081:SF75">
    <property type="entry name" value="ENDONUCLEASE, PUTATIVE (AFU_ORTHOLOGUE AFUA_3G13260)-RELATED"/>
    <property type="match status" value="1"/>
</dbReference>
<dbReference type="GO" id="GO:0008821">
    <property type="term" value="F:crossover junction DNA endonuclease activity"/>
    <property type="evidence" value="ECO:0007669"/>
    <property type="project" value="InterPro"/>
</dbReference>
<feature type="domain" description="XPG-I" evidence="4">
    <location>
        <begin position="120"/>
        <end position="200"/>
    </location>
</feature>
<organism evidence="6 7">
    <name type="scientific">Lentinus tigrinus ALCF2SS1-6</name>
    <dbReference type="NCBI Taxonomy" id="1328759"/>
    <lineage>
        <taxon>Eukaryota</taxon>
        <taxon>Fungi</taxon>
        <taxon>Dikarya</taxon>
        <taxon>Basidiomycota</taxon>
        <taxon>Agaricomycotina</taxon>
        <taxon>Agaricomycetes</taxon>
        <taxon>Polyporales</taxon>
        <taxon>Polyporaceae</taxon>
        <taxon>Lentinus</taxon>
    </lineage>
</organism>
<dbReference type="OrthoDB" id="2959108at2759"/>
<reference evidence="6" key="1">
    <citation type="journal article" date="2018" name="Genome Biol. Evol.">
        <title>Genomics and development of Lentinus tigrinus, a white-rot wood-decaying mushroom with dimorphic fruiting bodies.</title>
        <authorList>
            <person name="Wu B."/>
            <person name="Xu Z."/>
            <person name="Knudson A."/>
            <person name="Carlson A."/>
            <person name="Chen N."/>
            <person name="Kovaka S."/>
            <person name="LaButti K."/>
            <person name="Lipzen A."/>
            <person name="Pennachio C."/>
            <person name="Riley R."/>
            <person name="Schakwitz W."/>
            <person name="Umezawa K."/>
            <person name="Ohm R.A."/>
            <person name="Grigoriev I.V."/>
            <person name="Nagy L.G."/>
            <person name="Gibbons J."/>
            <person name="Hibbett D."/>
        </authorList>
    </citation>
    <scope>NUCLEOTIDE SEQUENCE [LARGE SCALE GENOMIC DNA]</scope>
    <source>
        <strain evidence="6">ALCF2SS1-6</strain>
    </source>
</reference>
<feature type="compositionally biased region" description="Acidic residues" evidence="3">
    <location>
        <begin position="1010"/>
        <end position="1021"/>
    </location>
</feature>
<evidence type="ECO:0008006" key="8">
    <source>
        <dbReference type="Google" id="ProtNLM"/>
    </source>
</evidence>
<feature type="compositionally biased region" description="Acidic residues" evidence="3">
    <location>
        <begin position="516"/>
        <end position="528"/>
    </location>
</feature>
<feature type="compositionally biased region" description="Acidic residues" evidence="3">
    <location>
        <begin position="952"/>
        <end position="964"/>
    </location>
</feature>
<feature type="compositionally biased region" description="Low complexity" evidence="3">
    <location>
        <begin position="579"/>
        <end position="605"/>
    </location>
</feature>
<feature type="compositionally biased region" description="Low complexity" evidence="3">
    <location>
        <begin position="1054"/>
        <end position="1065"/>
    </location>
</feature>
<feature type="compositionally biased region" description="Pro residues" evidence="3">
    <location>
        <begin position="899"/>
        <end position="917"/>
    </location>
</feature>
<feature type="compositionally biased region" description="Low complexity" evidence="3">
    <location>
        <begin position="798"/>
        <end position="810"/>
    </location>
</feature>
<sequence>MGVSDLWDIINKAGQSRAISQLAFSKGFEENSNGTRTLRLGIDASIWLHHASYSAGPKGQDRGAKPELRTLLFRLATLSKLPVSVLFVFDGRQRPKVKRGSKMGKSGTHGLARGFRDIIDLFGMDAREALGEAEAELAFLNRSGAIDAIITDDVDSLVFGARMILKNSSINLTGNKCNPATDANGKPSKFHANVYTAEELARHPDVQMSRGGLVLFALLAGGDYGKGLHGCGKDTAHALARLGFGDNLLQAYEHREAVDFPAFLEQWRHDIQQELRTNSHRLMKRAHPNIVVPPDFPPMDQLDMYFDPLTSGRNGGAGGGPPRARRPIDLPGLAHFCEKNFTEWGYRTRILERFNNFLLEGLVMAVLKTAAVEADKREEDRRIRAGAAPGHERVRGLLNPAPHEGVGTSATLVRRCLMPKKITRRTGNDERLAHVAAAFVNRGTPEPEEELRGVVEDVEDRYPLIVGITRTRQHVSTDKMLEYRVEICPRQLVEIANSGITGIHPDPKQSGRARDNDDEMDDEDDDEPGSGGKKRGLNDNILKWIPASIMRQVHPALVEEYEEKVRSKQSKKSPRKRAAASQSQAGAAAELQPQPTTGAGTPTGRAKPKAKGKGRAQADDYDYLAVNPYASGAAATEDIDVFKESSLPLRNCGFLFTWPDPDDPDRLVIDSERDDLPTTVVYAEIDALVGTMFTEYTNIVPSARPRPRARQPASASTQSGRKQNVPAPPPAASQNAASQSSRKRKQPTQPQPEDDDDDPWSEPDDHDPLAFMNTAIDRILGAPAGQAKTAKRGRGRPRASAPSASARSAATQKDKGKGRADVGPAASGQPPSKRRRTTLGGTGANASAFADDLGEGPSTSASQTRASASASASTSQSQGRASGFARLYSFDDLPGSRSPSPPSWSRPSSPAPLPPSSMPVLSSSSFSARPSQSPARLVVPPHRKSLPSIGDDVIELTSDSDDDVGAVGSAVDLNDDEAFWSSLPGFNGQPSHYSLRKARESQQSLHDTAIDSDSDAEDDAMDQDRDLEGLNGLGASQFASTSYAPKSHTTSQFRGSGSSISAAGRRSYRDPPIPSSSQESVLDSGDDFFKNVSAIRRLE</sequence>
<evidence type="ECO:0000256" key="1">
    <source>
        <dbReference type="ARBA" id="ARBA00022722"/>
    </source>
</evidence>
<feature type="compositionally biased region" description="Basic residues" evidence="3">
    <location>
        <begin position="567"/>
        <end position="578"/>
    </location>
</feature>
<feature type="region of interest" description="Disordered" evidence="3">
    <location>
        <begin position="498"/>
        <end position="538"/>
    </location>
</feature>
<dbReference type="InterPro" id="IPR036279">
    <property type="entry name" value="5-3_exonuclease_C_sf"/>
</dbReference>
<dbReference type="CDD" id="cd09870">
    <property type="entry name" value="PIN_YEN1"/>
    <property type="match status" value="1"/>
</dbReference>
<dbReference type="Pfam" id="PF00867">
    <property type="entry name" value="XPG_I"/>
    <property type="match status" value="1"/>
</dbReference>
<dbReference type="SMART" id="SM00485">
    <property type="entry name" value="XPGN"/>
    <property type="match status" value="1"/>
</dbReference>
<feature type="region of interest" description="Disordered" evidence="3">
    <location>
        <begin position="700"/>
        <end position="1084"/>
    </location>
</feature>
<dbReference type="PANTHER" id="PTHR11081">
    <property type="entry name" value="FLAP ENDONUCLEASE FAMILY MEMBER"/>
    <property type="match status" value="1"/>
</dbReference>
<keyword evidence="1" id="KW-0540">Nuclease</keyword>
<evidence type="ECO:0000256" key="2">
    <source>
        <dbReference type="ARBA" id="ARBA00022801"/>
    </source>
</evidence>
<dbReference type="EMBL" id="ML122309">
    <property type="protein sequence ID" value="RPD54196.1"/>
    <property type="molecule type" value="Genomic_DNA"/>
</dbReference>
<evidence type="ECO:0000313" key="7">
    <source>
        <dbReference type="Proteomes" id="UP000313359"/>
    </source>
</evidence>
<dbReference type="GO" id="GO:0017108">
    <property type="term" value="F:5'-flap endonuclease activity"/>
    <property type="evidence" value="ECO:0007669"/>
    <property type="project" value="TreeGrafter"/>
</dbReference>
<feature type="compositionally biased region" description="Low complexity" evidence="3">
    <location>
        <begin position="918"/>
        <end position="936"/>
    </location>
</feature>
<evidence type="ECO:0000259" key="4">
    <source>
        <dbReference type="SMART" id="SM00484"/>
    </source>
</evidence>
<dbReference type="SUPFAM" id="SSF88723">
    <property type="entry name" value="PIN domain-like"/>
    <property type="match status" value="1"/>
</dbReference>
<dbReference type="Gene3D" id="3.40.50.1010">
    <property type="entry name" value="5'-nuclease"/>
    <property type="match status" value="2"/>
</dbReference>
<dbReference type="Proteomes" id="UP000313359">
    <property type="component" value="Unassembled WGS sequence"/>
</dbReference>
<feature type="domain" description="XPG N-terminal" evidence="5">
    <location>
        <begin position="1"/>
        <end position="112"/>
    </location>
</feature>
<dbReference type="InterPro" id="IPR041177">
    <property type="entry name" value="GEN1_C"/>
</dbReference>
<dbReference type="InterPro" id="IPR029060">
    <property type="entry name" value="PIN-like_dom_sf"/>
</dbReference>
<feature type="region of interest" description="Disordered" evidence="3">
    <location>
        <begin position="564"/>
        <end position="616"/>
    </location>
</feature>
<dbReference type="Pfam" id="PF00752">
    <property type="entry name" value="XPG_N"/>
    <property type="match status" value="1"/>
</dbReference>
<evidence type="ECO:0000259" key="5">
    <source>
        <dbReference type="SMART" id="SM00485"/>
    </source>
</evidence>
<feature type="compositionally biased region" description="Basic and acidic residues" evidence="3">
    <location>
        <begin position="505"/>
        <end position="515"/>
    </location>
</feature>
<dbReference type="SUPFAM" id="SSF47807">
    <property type="entry name" value="5' to 3' exonuclease, C-terminal subdomain"/>
    <property type="match status" value="1"/>
</dbReference>
<keyword evidence="2" id="KW-0378">Hydrolase</keyword>
<keyword evidence="7" id="KW-1185">Reference proteome</keyword>
<feature type="compositionally biased region" description="Polar residues" evidence="3">
    <location>
        <begin position="1037"/>
        <end position="1053"/>
    </location>
</feature>
<evidence type="ECO:0000256" key="3">
    <source>
        <dbReference type="SAM" id="MobiDB-lite"/>
    </source>
</evidence>
<dbReference type="AlphaFoldDB" id="A0A5C2RVH4"/>
<proteinExistence type="predicted"/>
<feature type="compositionally biased region" description="Low complexity" evidence="3">
    <location>
        <begin position="858"/>
        <end position="883"/>
    </location>
</feature>
<dbReference type="GO" id="GO:0006281">
    <property type="term" value="P:DNA repair"/>
    <property type="evidence" value="ECO:0007669"/>
    <property type="project" value="UniProtKB-ARBA"/>
</dbReference>
<evidence type="ECO:0000313" key="6">
    <source>
        <dbReference type="EMBL" id="RPD54196.1"/>
    </source>
</evidence>
<accession>A0A5C2RVH4</accession>
<dbReference type="STRING" id="1328759.A0A5C2RVH4"/>
<name>A0A5C2RVH4_9APHY</name>
<dbReference type="InterPro" id="IPR006085">
    <property type="entry name" value="XPG_DNA_repair_N"/>
</dbReference>
<dbReference type="PRINTS" id="PR00853">
    <property type="entry name" value="XPGRADSUPER"/>
</dbReference>
<dbReference type="Pfam" id="PF18380">
    <property type="entry name" value="GEN1_C"/>
    <property type="match status" value="1"/>
</dbReference>
<dbReference type="InterPro" id="IPR006086">
    <property type="entry name" value="XPG-I_dom"/>
</dbReference>
<protein>
    <recommendedName>
        <fullName evidence="8">PIN domain-like protein</fullName>
    </recommendedName>
</protein>